<dbReference type="PANTHER" id="PTHR47844:SF1">
    <property type="entry name" value="EXOSTOSIN-LIKE 2"/>
    <property type="match status" value="1"/>
</dbReference>
<dbReference type="Gene3D" id="3.90.550.10">
    <property type="entry name" value="Spore Coat Polysaccharide Biosynthesis Protein SpsA, Chain A"/>
    <property type="match status" value="1"/>
</dbReference>
<feature type="transmembrane region" description="Helical" evidence="8">
    <location>
        <begin position="344"/>
        <end position="364"/>
    </location>
</feature>
<dbReference type="GO" id="GO:0016020">
    <property type="term" value="C:membrane"/>
    <property type="evidence" value="ECO:0007669"/>
    <property type="project" value="UniProtKB-SubCell"/>
</dbReference>
<organism evidence="9 10">
    <name type="scientific">Ophiostoma piceae (strain UAMH 11346)</name>
    <name type="common">Sap stain fungus</name>
    <dbReference type="NCBI Taxonomy" id="1262450"/>
    <lineage>
        <taxon>Eukaryota</taxon>
        <taxon>Fungi</taxon>
        <taxon>Dikarya</taxon>
        <taxon>Ascomycota</taxon>
        <taxon>Pezizomycotina</taxon>
        <taxon>Sordariomycetes</taxon>
        <taxon>Sordariomycetidae</taxon>
        <taxon>Ophiostomatales</taxon>
        <taxon>Ophiostomataceae</taxon>
        <taxon>Ophiostoma</taxon>
    </lineage>
</organism>
<dbReference type="InterPro" id="IPR052427">
    <property type="entry name" value="Glycosyltrans_GT2/GT47"/>
</dbReference>
<dbReference type="STRING" id="1262450.S3CUB5"/>
<feature type="transmembrane region" description="Helical" evidence="8">
    <location>
        <begin position="299"/>
        <end position="324"/>
    </location>
</feature>
<keyword evidence="7" id="KW-0325">Glycoprotein</keyword>
<keyword evidence="3" id="KW-0808">Transferase</keyword>
<dbReference type="HOGENOM" id="CLU_019940_2_1_1"/>
<dbReference type="OrthoDB" id="2849215at2759"/>
<keyword evidence="6 8" id="KW-0472">Membrane</keyword>
<evidence type="ECO:0000256" key="2">
    <source>
        <dbReference type="ARBA" id="ARBA00022676"/>
    </source>
</evidence>
<dbReference type="VEuPathDB" id="FungiDB:F503_01289"/>
<accession>S3CUB5</accession>
<keyword evidence="5 8" id="KW-1133">Transmembrane helix</keyword>
<comment type="subcellular location">
    <subcellularLocation>
        <location evidence="1">Membrane</location>
    </subcellularLocation>
</comment>
<dbReference type="EMBL" id="KE148161">
    <property type="protein sequence ID" value="EPE04285.1"/>
    <property type="molecule type" value="Genomic_DNA"/>
</dbReference>
<dbReference type="Pfam" id="PF13641">
    <property type="entry name" value="Glyco_tranf_2_3"/>
    <property type="match status" value="1"/>
</dbReference>
<evidence type="ECO:0000256" key="7">
    <source>
        <dbReference type="ARBA" id="ARBA00023180"/>
    </source>
</evidence>
<protein>
    <submittedName>
        <fullName evidence="9">Capsule polysaccharide synthase</fullName>
    </submittedName>
</protein>
<dbReference type="PANTHER" id="PTHR47844">
    <property type="entry name" value="SYNTHASE CPS1, PUTATIVE (AFU_ORTHOLOGUE AFUA_7G02500)-RELATED"/>
    <property type="match status" value="1"/>
</dbReference>
<dbReference type="InterPro" id="IPR029044">
    <property type="entry name" value="Nucleotide-diphossugar_trans"/>
</dbReference>
<name>S3CUB5_OPHP1</name>
<evidence type="ECO:0000256" key="1">
    <source>
        <dbReference type="ARBA" id="ARBA00004370"/>
    </source>
</evidence>
<sequence>MASLMQGEQGPAADNVIKVLLGLLILWRYVRQIVHLVAFWRYKPAEPMANPPLRGKDVTILIPTIDPTNKYFRAGLLSALSNRPRKVNLKATKVVVMAAEKTGKRQQLVAGLAEVTTSIIALMDDHVLWRPDFLTYALPAFYRDASVGLVATNKRVIRDTGNSFMDRIINMIQCLYLERHNFEIRSSNVVDGAVFVVSGRTSLIRSEIFKDQEFLDTYLNEKLFGRIGPLGVDDDNCLTRWVYAHGWTVKVQYRDETLVHTDLGSVNKFSGGLIRWARTTWRSNTVSLTSKHIWRSQTWAVYGTYMAMLTNFALFYDIVLAALFLLSDLSGDLRGAGPWTTAKALLPLFVWVAFFKAIKPFAYFWRNPQDVFLIPFYWAFTYLHSFIKLRALVTFYDVAWTGRKLDNLNGDQAQPREKDKSIAN</sequence>
<dbReference type="SUPFAM" id="SSF53448">
    <property type="entry name" value="Nucleotide-diphospho-sugar transferases"/>
    <property type="match status" value="1"/>
</dbReference>
<evidence type="ECO:0000256" key="8">
    <source>
        <dbReference type="SAM" id="Phobius"/>
    </source>
</evidence>
<keyword evidence="4 8" id="KW-0812">Transmembrane</keyword>
<evidence type="ECO:0000256" key="5">
    <source>
        <dbReference type="ARBA" id="ARBA00022989"/>
    </source>
</evidence>
<proteinExistence type="predicted"/>
<keyword evidence="2" id="KW-0328">Glycosyltransferase</keyword>
<evidence type="ECO:0000313" key="10">
    <source>
        <dbReference type="Proteomes" id="UP000016923"/>
    </source>
</evidence>
<dbReference type="Proteomes" id="UP000016923">
    <property type="component" value="Unassembled WGS sequence"/>
</dbReference>
<keyword evidence="10" id="KW-1185">Reference proteome</keyword>
<dbReference type="OMA" id="QITHAMP"/>
<gene>
    <name evidence="9" type="ORF">F503_01289</name>
</gene>
<evidence type="ECO:0000256" key="3">
    <source>
        <dbReference type="ARBA" id="ARBA00022679"/>
    </source>
</evidence>
<dbReference type="AlphaFoldDB" id="S3CUB5"/>
<evidence type="ECO:0000256" key="4">
    <source>
        <dbReference type="ARBA" id="ARBA00022692"/>
    </source>
</evidence>
<evidence type="ECO:0000313" key="9">
    <source>
        <dbReference type="EMBL" id="EPE04285.1"/>
    </source>
</evidence>
<feature type="transmembrane region" description="Helical" evidence="8">
    <location>
        <begin position="376"/>
        <end position="396"/>
    </location>
</feature>
<evidence type="ECO:0000256" key="6">
    <source>
        <dbReference type="ARBA" id="ARBA00023136"/>
    </source>
</evidence>
<dbReference type="eggNOG" id="ENOG502SICP">
    <property type="taxonomic scope" value="Eukaryota"/>
</dbReference>
<dbReference type="GO" id="GO:0016757">
    <property type="term" value="F:glycosyltransferase activity"/>
    <property type="evidence" value="ECO:0007669"/>
    <property type="project" value="UniProtKB-KW"/>
</dbReference>
<reference evidence="9 10" key="1">
    <citation type="journal article" date="2013" name="BMC Genomics">
        <title>The genome and transcriptome of the pine saprophyte Ophiostoma piceae, and a comparison with the bark beetle-associated pine pathogen Grosmannia clavigera.</title>
        <authorList>
            <person name="Haridas S."/>
            <person name="Wang Y."/>
            <person name="Lim L."/>
            <person name="Massoumi Alamouti S."/>
            <person name="Jackman S."/>
            <person name="Docking R."/>
            <person name="Robertson G."/>
            <person name="Birol I."/>
            <person name="Bohlmann J."/>
            <person name="Breuil C."/>
        </authorList>
    </citation>
    <scope>NUCLEOTIDE SEQUENCE [LARGE SCALE GENOMIC DNA]</scope>
    <source>
        <strain evidence="9 10">UAMH 11346</strain>
    </source>
</reference>